<evidence type="ECO:0000313" key="2">
    <source>
        <dbReference type="Proteomes" id="UP000886998"/>
    </source>
</evidence>
<dbReference type="EMBL" id="BMAV01011924">
    <property type="protein sequence ID" value="GFY58115.1"/>
    <property type="molecule type" value="Genomic_DNA"/>
</dbReference>
<keyword evidence="2" id="KW-1185">Reference proteome</keyword>
<gene>
    <name evidence="1" type="ORF">TNIN_139761</name>
</gene>
<reference evidence="1" key="1">
    <citation type="submission" date="2020-08" db="EMBL/GenBank/DDBJ databases">
        <title>Multicomponent nature underlies the extraordinary mechanical properties of spider dragline silk.</title>
        <authorList>
            <person name="Kono N."/>
            <person name="Nakamura H."/>
            <person name="Mori M."/>
            <person name="Yoshida Y."/>
            <person name="Ohtoshi R."/>
            <person name="Malay A.D."/>
            <person name="Moran D.A.P."/>
            <person name="Tomita M."/>
            <person name="Numata K."/>
            <person name="Arakawa K."/>
        </authorList>
    </citation>
    <scope>NUCLEOTIDE SEQUENCE</scope>
</reference>
<dbReference type="Proteomes" id="UP000886998">
    <property type="component" value="Unassembled WGS sequence"/>
</dbReference>
<organism evidence="1 2">
    <name type="scientific">Trichonephila inaurata madagascariensis</name>
    <dbReference type="NCBI Taxonomy" id="2747483"/>
    <lineage>
        <taxon>Eukaryota</taxon>
        <taxon>Metazoa</taxon>
        <taxon>Ecdysozoa</taxon>
        <taxon>Arthropoda</taxon>
        <taxon>Chelicerata</taxon>
        <taxon>Arachnida</taxon>
        <taxon>Araneae</taxon>
        <taxon>Araneomorphae</taxon>
        <taxon>Entelegynae</taxon>
        <taxon>Araneoidea</taxon>
        <taxon>Nephilidae</taxon>
        <taxon>Trichonephila</taxon>
        <taxon>Trichonephila inaurata</taxon>
    </lineage>
</organism>
<comment type="caution">
    <text evidence="1">The sequence shown here is derived from an EMBL/GenBank/DDBJ whole genome shotgun (WGS) entry which is preliminary data.</text>
</comment>
<sequence length="108" mass="12371">MISFFGQHHHHFLKSLPSISFKPRKNIPFGVIITVNSNLAAVFSRSLKIVLKSRPWKGMAHYLGNQRRKNNVGKHRPGRLGDHPLQSPCTLPGNEWVQSFGFMHLGFW</sequence>
<accession>A0A8X6XQP0</accession>
<protein>
    <submittedName>
        <fullName evidence="1">Uncharacterized protein</fullName>
    </submittedName>
</protein>
<proteinExistence type="predicted"/>
<evidence type="ECO:0000313" key="1">
    <source>
        <dbReference type="EMBL" id="GFY58115.1"/>
    </source>
</evidence>
<dbReference type="AlphaFoldDB" id="A0A8X6XQP0"/>
<name>A0A8X6XQP0_9ARAC</name>